<evidence type="ECO:0000313" key="1">
    <source>
        <dbReference type="EMBL" id="KAG8629224.1"/>
    </source>
</evidence>
<keyword evidence="2" id="KW-1185">Reference proteome</keyword>
<reference evidence="1" key="1">
    <citation type="submission" date="2021-07" db="EMBL/GenBank/DDBJ databases">
        <title>Elsinoe batatas strain:CRI-CJ2 Genome sequencing and assembly.</title>
        <authorList>
            <person name="Huang L."/>
        </authorList>
    </citation>
    <scope>NUCLEOTIDE SEQUENCE</scope>
    <source>
        <strain evidence="1">CRI-CJ2</strain>
    </source>
</reference>
<dbReference type="OrthoDB" id="10268406at2759"/>
<organism evidence="1 2">
    <name type="scientific">Elsinoe batatas</name>
    <dbReference type="NCBI Taxonomy" id="2601811"/>
    <lineage>
        <taxon>Eukaryota</taxon>
        <taxon>Fungi</taxon>
        <taxon>Dikarya</taxon>
        <taxon>Ascomycota</taxon>
        <taxon>Pezizomycotina</taxon>
        <taxon>Dothideomycetes</taxon>
        <taxon>Dothideomycetidae</taxon>
        <taxon>Myriangiales</taxon>
        <taxon>Elsinoaceae</taxon>
        <taxon>Elsinoe</taxon>
    </lineage>
</organism>
<comment type="caution">
    <text evidence="1">The sequence shown here is derived from an EMBL/GenBank/DDBJ whole genome shotgun (WGS) entry which is preliminary data.</text>
</comment>
<gene>
    <name evidence="1" type="ORF">KVT40_003089</name>
</gene>
<dbReference type="EMBL" id="JAESVG020000003">
    <property type="protein sequence ID" value="KAG8629224.1"/>
    <property type="molecule type" value="Genomic_DNA"/>
</dbReference>
<evidence type="ECO:0000313" key="2">
    <source>
        <dbReference type="Proteomes" id="UP000809789"/>
    </source>
</evidence>
<proteinExistence type="predicted"/>
<accession>A0A8K0L3W5</accession>
<name>A0A8K0L3W5_9PEZI</name>
<dbReference type="AlphaFoldDB" id="A0A8K0L3W5"/>
<dbReference type="Proteomes" id="UP000809789">
    <property type="component" value="Unassembled WGS sequence"/>
</dbReference>
<protein>
    <submittedName>
        <fullName evidence="1">Uncharacterized protein</fullName>
    </submittedName>
</protein>
<sequence>MCLRKQHMAVCTHSLPECTVDKCPKAYLDIWGQPQCYKGFHHAQLKLKQWCPRPACQLTRTKHRWHCCQCAKQVNTAAQCSRDSCAHIICKSCMGVDINAVRGVEENLQPMSGVKVEDMLQ</sequence>